<evidence type="ECO:0000256" key="1">
    <source>
        <dbReference type="ARBA" id="ARBA00006484"/>
    </source>
</evidence>
<dbReference type="OrthoDB" id="9787298at2"/>
<evidence type="ECO:0000313" key="3">
    <source>
        <dbReference type="EMBL" id="MYZ49133.1"/>
    </source>
</evidence>
<dbReference type="AlphaFoldDB" id="A0A964T5Y6"/>
<proteinExistence type="inferred from homology"/>
<reference evidence="3" key="1">
    <citation type="submission" date="2019-03" db="EMBL/GenBank/DDBJ databases">
        <title>Afifella sp. nov., isolated from activated sludge.</title>
        <authorList>
            <person name="Li Q."/>
            <person name="Liu Y."/>
        </authorList>
    </citation>
    <scope>NUCLEOTIDE SEQUENCE</scope>
    <source>
        <strain evidence="3">L72</strain>
    </source>
</reference>
<accession>A0A964T5Y6</accession>
<gene>
    <name evidence="3" type="ORF">E4O86_15580</name>
</gene>
<dbReference type="PANTHER" id="PTHR42760">
    <property type="entry name" value="SHORT-CHAIN DEHYDROGENASES/REDUCTASES FAMILY MEMBER"/>
    <property type="match status" value="1"/>
</dbReference>
<protein>
    <submittedName>
        <fullName evidence="3">SDR family oxidoreductase</fullName>
    </submittedName>
</protein>
<dbReference type="EMBL" id="SPKJ01000061">
    <property type="protein sequence ID" value="MYZ49133.1"/>
    <property type="molecule type" value="Genomic_DNA"/>
</dbReference>
<dbReference type="Gene3D" id="3.40.50.720">
    <property type="entry name" value="NAD(P)-binding Rossmann-like Domain"/>
    <property type="match status" value="1"/>
</dbReference>
<dbReference type="PRINTS" id="PR00081">
    <property type="entry name" value="GDHRDH"/>
</dbReference>
<dbReference type="PRINTS" id="PR00080">
    <property type="entry name" value="SDRFAMILY"/>
</dbReference>
<dbReference type="CDD" id="cd05233">
    <property type="entry name" value="SDR_c"/>
    <property type="match status" value="1"/>
</dbReference>
<dbReference type="GO" id="GO:0016616">
    <property type="term" value="F:oxidoreductase activity, acting on the CH-OH group of donors, NAD or NADP as acceptor"/>
    <property type="evidence" value="ECO:0007669"/>
    <property type="project" value="TreeGrafter"/>
</dbReference>
<sequence>MSSRQGSQTVLVTGAASGIGRACVRHLLATGERVLAMDLRLADLEAAFPERPEMLALREGDVRSAEDCAAAVDAAVAAFGRLDALMHWAGRHSIKPWEDLTAADLNAILEVNVTGSFLIAQAAARHMRRNRSGAIVLTGSTAVIHAPIGGAAGNGGPAYVASKAAITGLVRSLARALGPDNIRVNAVAPGVTETPMIGNYSAETREAQTRQSPMGRIGTAEEVAEAGCMLISQAARYVSGEVLIVNGATSFG</sequence>
<keyword evidence="2" id="KW-0560">Oxidoreductase</keyword>
<dbReference type="FunFam" id="3.40.50.720:FF:000084">
    <property type="entry name" value="Short-chain dehydrogenase reductase"/>
    <property type="match status" value="1"/>
</dbReference>
<evidence type="ECO:0000256" key="2">
    <source>
        <dbReference type="ARBA" id="ARBA00023002"/>
    </source>
</evidence>
<dbReference type="PROSITE" id="PS00061">
    <property type="entry name" value="ADH_SHORT"/>
    <property type="match status" value="1"/>
</dbReference>
<dbReference type="InterPro" id="IPR020904">
    <property type="entry name" value="Sc_DH/Rdtase_CS"/>
</dbReference>
<dbReference type="RefSeq" id="WP_161141477.1">
    <property type="nucleotide sequence ID" value="NZ_SPKJ01000061.1"/>
</dbReference>
<name>A0A964T5Y6_9HYPH</name>
<comment type="caution">
    <text evidence="3">The sequence shown here is derived from an EMBL/GenBank/DDBJ whole genome shotgun (WGS) entry which is preliminary data.</text>
</comment>
<dbReference type="Pfam" id="PF13561">
    <property type="entry name" value="adh_short_C2"/>
    <property type="match status" value="1"/>
</dbReference>
<comment type="similarity">
    <text evidence="1">Belongs to the short-chain dehydrogenases/reductases (SDR) family.</text>
</comment>
<keyword evidence="4" id="KW-1185">Reference proteome</keyword>
<dbReference type="SUPFAM" id="SSF51735">
    <property type="entry name" value="NAD(P)-binding Rossmann-fold domains"/>
    <property type="match status" value="1"/>
</dbReference>
<dbReference type="InterPro" id="IPR002347">
    <property type="entry name" value="SDR_fam"/>
</dbReference>
<dbReference type="InterPro" id="IPR036291">
    <property type="entry name" value="NAD(P)-bd_dom_sf"/>
</dbReference>
<organism evidence="3 4">
    <name type="scientific">Propylenella binzhouense</name>
    <dbReference type="NCBI Taxonomy" id="2555902"/>
    <lineage>
        <taxon>Bacteria</taxon>
        <taxon>Pseudomonadati</taxon>
        <taxon>Pseudomonadota</taxon>
        <taxon>Alphaproteobacteria</taxon>
        <taxon>Hyphomicrobiales</taxon>
        <taxon>Propylenellaceae</taxon>
        <taxon>Propylenella</taxon>
    </lineage>
</organism>
<dbReference type="PANTHER" id="PTHR42760:SF133">
    <property type="entry name" value="3-OXOACYL-[ACYL-CARRIER-PROTEIN] REDUCTASE"/>
    <property type="match status" value="1"/>
</dbReference>
<dbReference type="Proteomes" id="UP000773614">
    <property type="component" value="Unassembled WGS sequence"/>
</dbReference>
<evidence type="ECO:0000313" key="4">
    <source>
        <dbReference type="Proteomes" id="UP000773614"/>
    </source>
</evidence>